<proteinExistence type="predicted"/>
<feature type="compositionally biased region" description="Gly residues" evidence="1">
    <location>
        <begin position="62"/>
        <end position="71"/>
    </location>
</feature>
<comment type="caution">
    <text evidence="3">The sequence shown here is derived from an EMBL/GenBank/DDBJ whole genome shotgun (WGS) entry which is preliminary data.</text>
</comment>
<evidence type="ECO:0000313" key="4">
    <source>
        <dbReference type="Proteomes" id="UP001589733"/>
    </source>
</evidence>
<evidence type="ECO:0000256" key="1">
    <source>
        <dbReference type="SAM" id="MobiDB-lite"/>
    </source>
</evidence>
<feature type="compositionally biased region" description="Low complexity" evidence="1">
    <location>
        <begin position="192"/>
        <end position="213"/>
    </location>
</feature>
<feature type="chain" id="PRO_5045926180" evidence="2">
    <location>
        <begin position="30"/>
        <end position="220"/>
    </location>
</feature>
<feature type="compositionally biased region" description="Low complexity" evidence="1">
    <location>
        <begin position="33"/>
        <end position="61"/>
    </location>
</feature>
<feature type="signal peptide" evidence="2">
    <location>
        <begin position="1"/>
        <end position="29"/>
    </location>
</feature>
<evidence type="ECO:0000256" key="2">
    <source>
        <dbReference type="SAM" id="SignalP"/>
    </source>
</evidence>
<protein>
    <submittedName>
        <fullName evidence="3">Uncharacterized protein</fullName>
    </submittedName>
</protein>
<feature type="compositionally biased region" description="Gly residues" evidence="1">
    <location>
        <begin position="169"/>
        <end position="191"/>
    </location>
</feature>
<feature type="region of interest" description="Disordered" evidence="1">
    <location>
        <begin position="166"/>
        <end position="220"/>
    </location>
</feature>
<evidence type="ECO:0000313" key="3">
    <source>
        <dbReference type="EMBL" id="MFB9992271.1"/>
    </source>
</evidence>
<keyword evidence="4" id="KW-1185">Reference proteome</keyword>
<dbReference type="Proteomes" id="UP001589733">
    <property type="component" value="Unassembled WGS sequence"/>
</dbReference>
<dbReference type="RefSeq" id="WP_380008828.1">
    <property type="nucleotide sequence ID" value="NZ_JBHLYR010000031.1"/>
</dbReference>
<name>A0ABV6B1F1_9DEIO</name>
<sequence>MTNRKLARFPLTVLAALLPLSTAAAFAAAATPTAPAAQTQRNQTQQARPTQNGQNQTQQPGMRGGPQGGPRDGQHGQRGPDGGPHAVIDTAVAKALGLTTDALRQQLQAGKTVAELAKAKGVSTATIRSAALAALKTQLAADVKAGKLTQAQADQHLARATADANFGLMAGGPRDGGPNGGNPNGGRGGPDNGPRNGPNNGPDNRPAPAAPRGELPTDGA</sequence>
<gene>
    <name evidence="3" type="ORF">ACFFLM_09885</name>
</gene>
<feature type="region of interest" description="Disordered" evidence="1">
    <location>
        <begin position="33"/>
        <end position="86"/>
    </location>
</feature>
<reference evidence="3 4" key="1">
    <citation type="submission" date="2024-09" db="EMBL/GenBank/DDBJ databases">
        <authorList>
            <person name="Sun Q."/>
            <person name="Mori K."/>
        </authorList>
    </citation>
    <scope>NUCLEOTIDE SEQUENCE [LARGE SCALE GENOMIC DNA]</scope>
    <source>
        <strain evidence="3 4">JCM 13503</strain>
    </source>
</reference>
<keyword evidence="2" id="KW-0732">Signal</keyword>
<organism evidence="3 4">
    <name type="scientific">Deinococcus oregonensis</name>
    <dbReference type="NCBI Taxonomy" id="1805970"/>
    <lineage>
        <taxon>Bacteria</taxon>
        <taxon>Thermotogati</taxon>
        <taxon>Deinococcota</taxon>
        <taxon>Deinococci</taxon>
        <taxon>Deinococcales</taxon>
        <taxon>Deinococcaceae</taxon>
        <taxon>Deinococcus</taxon>
    </lineage>
</organism>
<dbReference type="EMBL" id="JBHLYR010000031">
    <property type="protein sequence ID" value="MFB9992271.1"/>
    <property type="molecule type" value="Genomic_DNA"/>
</dbReference>
<accession>A0ABV6B1F1</accession>